<evidence type="ECO:0000256" key="1">
    <source>
        <dbReference type="SAM" id="MobiDB-lite"/>
    </source>
</evidence>
<dbReference type="EMBL" id="CP019471">
    <property type="protein sequence ID" value="UQC73388.1"/>
    <property type="molecule type" value="Genomic_DNA"/>
</dbReference>
<gene>
    <name evidence="2" type="ORF">CLUP02_00032</name>
</gene>
<feature type="compositionally biased region" description="Polar residues" evidence="1">
    <location>
        <begin position="106"/>
        <end position="115"/>
    </location>
</feature>
<evidence type="ECO:0000313" key="2">
    <source>
        <dbReference type="EMBL" id="UQC73388.1"/>
    </source>
</evidence>
<dbReference type="RefSeq" id="XP_049135043.1">
    <property type="nucleotide sequence ID" value="XM_049279086.1"/>
</dbReference>
<reference evidence="2" key="1">
    <citation type="journal article" date="2021" name="Mol. Plant Microbe Interact.">
        <title>Complete Genome Sequence of the Plant-Pathogenic Fungus Colletotrichum lupini.</title>
        <authorList>
            <person name="Baroncelli R."/>
            <person name="Pensec F."/>
            <person name="Da Lio D."/>
            <person name="Boufleur T."/>
            <person name="Vicente I."/>
            <person name="Sarrocco S."/>
            <person name="Picot A."/>
            <person name="Baraldi E."/>
            <person name="Sukno S."/>
            <person name="Thon M."/>
            <person name="Le Floch G."/>
        </authorList>
    </citation>
    <scope>NUCLEOTIDE SEQUENCE</scope>
    <source>
        <strain evidence="2">IMI 504893</strain>
    </source>
</reference>
<protein>
    <submittedName>
        <fullName evidence="2">Uncharacterized protein</fullName>
    </submittedName>
</protein>
<dbReference type="KEGG" id="clup:CLUP02_00032"/>
<dbReference type="AlphaFoldDB" id="A0A9Q8W651"/>
<dbReference type="Proteomes" id="UP000830671">
    <property type="component" value="Chromosome 1"/>
</dbReference>
<feature type="region of interest" description="Disordered" evidence="1">
    <location>
        <begin position="1"/>
        <end position="49"/>
    </location>
</feature>
<accession>A0A9Q8W651</accession>
<sequence length="206" mass="23236">MPPAHTTLAGTKTSQYYGGRTSKSGLDTCTHGPILSRQRDSPVKPARMPPPPFLPFEPLIQIAVKHTFSALEEEYIIKHREPGMSFFRKSWGRGDKSEPKAEPEKSSTQVTQATTKPGPGSEFPFEERMRARYHDSAKLKTSLDSIYGQGNYKVKVYCCYYKTRSFTAGLIYPLVNPQVELNELTYSGLEGELAVIEQRIRVHYSD</sequence>
<name>A0A9Q8W651_9PEZI</name>
<feature type="compositionally biased region" description="Polar residues" evidence="1">
    <location>
        <begin position="8"/>
        <end position="27"/>
    </location>
</feature>
<evidence type="ECO:0000313" key="3">
    <source>
        <dbReference type="Proteomes" id="UP000830671"/>
    </source>
</evidence>
<keyword evidence="3" id="KW-1185">Reference proteome</keyword>
<proteinExistence type="predicted"/>
<dbReference type="GeneID" id="73334096"/>
<organism evidence="2 3">
    <name type="scientific">Colletotrichum lupini</name>
    <dbReference type="NCBI Taxonomy" id="145971"/>
    <lineage>
        <taxon>Eukaryota</taxon>
        <taxon>Fungi</taxon>
        <taxon>Dikarya</taxon>
        <taxon>Ascomycota</taxon>
        <taxon>Pezizomycotina</taxon>
        <taxon>Sordariomycetes</taxon>
        <taxon>Hypocreomycetidae</taxon>
        <taxon>Glomerellales</taxon>
        <taxon>Glomerellaceae</taxon>
        <taxon>Colletotrichum</taxon>
        <taxon>Colletotrichum acutatum species complex</taxon>
    </lineage>
</organism>
<feature type="region of interest" description="Disordered" evidence="1">
    <location>
        <begin position="88"/>
        <end position="124"/>
    </location>
</feature>
<feature type="compositionally biased region" description="Basic and acidic residues" evidence="1">
    <location>
        <begin position="92"/>
        <end position="105"/>
    </location>
</feature>